<reference evidence="3" key="1">
    <citation type="submission" date="2017-12" db="EMBL/GenBank/DDBJ databases">
        <authorList>
            <person name="Christensen H."/>
        </authorList>
    </citation>
    <scope>NUCLEOTIDE SEQUENCE [LARGE SCALE GENOMIC DNA]</scope>
    <source>
        <strain evidence="3">268A</strain>
    </source>
</reference>
<keyword evidence="1" id="KW-0472">Membrane</keyword>
<keyword evidence="1" id="KW-0812">Transmembrane</keyword>
<evidence type="ECO:0000313" key="3">
    <source>
        <dbReference type="Proteomes" id="UP000234579"/>
    </source>
</evidence>
<evidence type="ECO:0000256" key="1">
    <source>
        <dbReference type="SAM" id="Phobius"/>
    </source>
</evidence>
<gene>
    <name evidence="2" type="ORF">CYR79_09750</name>
</gene>
<dbReference type="Proteomes" id="UP000234579">
    <property type="component" value="Unassembled WGS sequence"/>
</dbReference>
<proteinExistence type="predicted"/>
<sequence>MKKYIYIFLRITLFLIALLGMIAGICYADYFASGGQDLLGLFCVLFAAVCFAWIWTSFVMFVDTIMEFR</sequence>
<protein>
    <submittedName>
        <fullName evidence="2">Uncharacterized protein</fullName>
    </submittedName>
</protein>
<dbReference type="RefSeq" id="WP_101812354.1">
    <property type="nucleotide sequence ID" value="NZ_PKGI01000051.1"/>
</dbReference>
<organism evidence="2 3">
    <name type="scientific">Ligilactobacillus agilis</name>
    <dbReference type="NCBI Taxonomy" id="1601"/>
    <lineage>
        <taxon>Bacteria</taxon>
        <taxon>Bacillati</taxon>
        <taxon>Bacillota</taxon>
        <taxon>Bacilli</taxon>
        <taxon>Lactobacillales</taxon>
        <taxon>Lactobacillaceae</taxon>
        <taxon>Ligilactobacillus</taxon>
    </lineage>
</organism>
<keyword evidence="1" id="KW-1133">Transmembrane helix</keyword>
<dbReference type="AlphaFoldDB" id="A0A2I2A8P8"/>
<accession>A0A2I2A8P8</accession>
<evidence type="ECO:0000313" key="2">
    <source>
        <dbReference type="EMBL" id="PLA75760.1"/>
    </source>
</evidence>
<name>A0A2I2A8P8_9LACO</name>
<dbReference type="EMBL" id="PKGI01000051">
    <property type="protein sequence ID" value="PLA75760.1"/>
    <property type="molecule type" value="Genomic_DNA"/>
</dbReference>
<comment type="caution">
    <text evidence="2">The sequence shown here is derived from an EMBL/GenBank/DDBJ whole genome shotgun (WGS) entry which is preliminary data.</text>
</comment>
<feature type="transmembrane region" description="Helical" evidence="1">
    <location>
        <begin position="38"/>
        <end position="62"/>
    </location>
</feature>
<feature type="transmembrane region" description="Helical" evidence="1">
    <location>
        <begin position="7"/>
        <end position="32"/>
    </location>
</feature>